<evidence type="ECO:0000256" key="2">
    <source>
        <dbReference type="ARBA" id="ARBA00004752"/>
    </source>
</evidence>
<keyword evidence="5" id="KW-0328">Glycosyltransferase</keyword>
<dbReference type="HOGENOM" id="CLU_029243_1_2_0"/>
<feature type="transmembrane region" description="Helical" evidence="21">
    <location>
        <begin position="340"/>
        <end position="359"/>
    </location>
</feature>
<reference evidence="23" key="1">
    <citation type="submission" date="2009-09" db="EMBL/GenBank/DDBJ databases">
        <title>The complete chromosome of Sebaldella termitidis ATCC 33386.</title>
        <authorList>
            <consortium name="US DOE Joint Genome Institute (JGI-PGF)"/>
            <person name="Lucas S."/>
            <person name="Copeland A."/>
            <person name="Lapidus A."/>
            <person name="Glavina del Rio T."/>
            <person name="Dalin E."/>
            <person name="Tice H."/>
            <person name="Bruce D."/>
            <person name="Goodwin L."/>
            <person name="Pitluck S."/>
            <person name="Kyrpides N."/>
            <person name="Mavromatis K."/>
            <person name="Ivanova N."/>
            <person name="Mikhailova N."/>
            <person name="Sims D."/>
            <person name="Meincke L."/>
            <person name="Brettin T."/>
            <person name="Detter J.C."/>
            <person name="Han C."/>
            <person name="Larimer F."/>
            <person name="Land M."/>
            <person name="Hauser L."/>
            <person name="Markowitz V."/>
            <person name="Cheng J.F."/>
            <person name="Hugenholtz P."/>
            <person name="Woyke T."/>
            <person name="Wu D."/>
            <person name="Eisen J.A."/>
        </authorList>
    </citation>
    <scope>NUCLEOTIDE SEQUENCE [LARGE SCALE GENOMIC DNA]</scope>
    <source>
        <strain evidence="23">ATCC 33386 / NCTC 11300</strain>
    </source>
</reference>
<sequence>MKEKRTLSITFIISIMILIVIGIAMMFSVSFTSGLHEYRNYYYFIIRQLIWITAGGFFMIVASRINYKRYKKIRGLFFIGGFALLVLVLIIGKEVNGAKRWLVLGPIVIQPSEVAKIAFIIYLSGALEYYKDKKYKSLEILIAAVVPLFIFIVLIFMEKSFSSAVILFVIGFSMIFVSKVKIEQLIVFFFGFMALGAFGIMHSEYRRRRIFNYLTGFNKDGNDVGYQARQSLIAIGSGRVIGRHYGNGLQKYFYLPERHTDYIFSTYAEEFGFIGCFVLIGIYFFILLIMIMTINKTKDYFGKYLVFGIMVLFITQALANMFVVTGVIPSTGITLPLISYGGSSTIVIMAALGIVINVINNIDEVNEDE</sequence>
<dbReference type="GO" id="GO:0008955">
    <property type="term" value="F:peptidoglycan glycosyltransferase activity"/>
    <property type="evidence" value="ECO:0007669"/>
    <property type="project" value="UniProtKB-EC"/>
</dbReference>
<dbReference type="KEGG" id="str:Sterm_0159"/>
<dbReference type="NCBIfam" id="TIGR02614">
    <property type="entry name" value="ftsW"/>
    <property type="match status" value="1"/>
</dbReference>
<reference evidence="22 23" key="2">
    <citation type="journal article" date="2010" name="Stand. Genomic Sci.">
        <title>Complete genome sequence of Sebaldella termitidis type strain (NCTC 11300).</title>
        <authorList>
            <person name="Harmon-Smith M."/>
            <person name="Celia L."/>
            <person name="Chertkov O."/>
            <person name="Lapidus A."/>
            <person name="Copeland A."/>
            <person name="Glavina Del Rio T."/>
            <person name="Nolan M."/>
            <person name="Lucas S."/>
            <person name="Tice H."/>
            <person name="Cheng J.F."/>
            <person name="Han C."/>
            <person name="Detter J.C."/>
            <person name="Bruce D."/>
            <person name="Goodwin L."/>
            <person name="Pitluck S."/>
            <person name="Pati A."/>
            <person name="Liolios K."/>
            <person name="Ivanova N."/>
            <person name="Mavromatis K."/>
            <person name="Mikhailova N."/>
            <person name="Chen A."/>
            <person name="Palaniappan K."/>
            <person name="Land M."/>
            <person name="Hauser L."/>
            <person name="Chang Y.J."/>
            <person name="Jeffries C.D."/>
            <person name="Brettin T."/>
            <person name="Goker M."/>
            <person name="Beck B."/>
            <person name="Bristow J."/>
            <person name="Eisen J.A."/>
            <person name="Markowitz V."/>
            <person name="Hugenholtz P."/>
            <person name="Kyrpides N.C."/>
            <person name="Klenk H.P."/>
            <person name="Chen F."/>
        </authorList>
    </citation>
    <scope>NUCLEOTIDE SEQUENCE [LARGE SCALE GENOMIC DNA]</scope>
    <source>
        <strain evidence="23">ATCC 33386 / NCTC 11300</strain>
    </source>
</reference>
<comment type="pathway">
    <text evidence="2">Cell wall biogenesis; peptidoglycan biosynthesis.</text>
</comment>
<accession>D1AJY7</accession>
<dbReference type="RefSeq" id="WP_012859643.1">
    <property type="nucleotide sequence ID" value="NC_013517.1"/>
</dbReference>
<evidence type="ECO:0000256" key="4">
    <source>
        <dbReference type="ARBA" id="ARBA00022618"/>
    </source>
</evidence>
<keyword evidence="6" id="KW-0808">Transferase</keyword>
<feature type="transmembrane region" description="Helical" evidence="21">
    <location>
        <begin position="271"/>
        <end position="292"/>
    </location>
</feature>
<dbReference type="GO" id="GO:0005886">
    <property type="term" value="C:plasma membrane"/>
    <property type="evidence" value="ECO:0007669"/>
    <property type="project" value="UniProtKB-SubCell"/>
</dbReference>
<evidence type="ECO:0000256" key="13">
    <source>
        <dbReference type="ARBA" id="ARBA00023316"/>
    </source>
</evidence>
<proteinExistence type="inferred from homology"/>
<dbReference type="GO" id="GO:0008360">
    <property type="term" value="P:regulation of cell shape"/>
    <property type="evidence" value="ECO:0007669"/>
    <property type="project" value="UniProtKB-KW"/>
</dbReference>
<gene>
    <name evidence="22" type="ordered locus">Sterm_0159</name>
</gene>
<evidence type="ECO:0000256" key="20">
    <source>
        <dbReference type="ARBA" id="ARBA00049902"/>
    </source>
</evidence>
<keyword evidence="4" id="KW-0132">Cell division</keyword>
<keyword evidence="3" id="KW-1003">Cell membrane</keyword>
<dbReference type="InterPro" id="IPR013437">
    <property type="entry name" value="FtsW"/>
</dbReference>
<dbReference type="EC" id="2.4.99.28" evidence="19"/>
<feature type="transmembrane region" description="Helical" evidence="21">
    <location>
        <begin position="185"/>
        <end position="203"/>
    </location>
</feature>
<feature type="transmembrane region" description="Helical" evidence="21">
    <location>
        <begin position="161"/>
        <end position="178"/>
    </location>
</feature>
<dbReference type="EMBL" id="CP001739">
    <property type="protein sequence ID" value="ACZ07044.1"/>
    <property type="molecule type" value="Genomic_DNA"/>
</dbReference>
<comment type="subcellular location">
    <subcellularLocation>
        <location evidence="1">Cell membrane</location>
        <topology evidence="1">Multi-pass membrane protein</topology>
    </subcellularLocation>
</comment>
<keyword evidence="12" id="KW-0131">Cell cycle</keyword>
<comment type="catalytic activity">
    <reaction evidence="20">
        <text>[GlcNAc-(1-&gt;4)-Mur2Ac(oyl-L-Ala-gamma-D-Glu-L-Lys-D-Ala-D-Ala)](n)-di-trans,octa-cis-undecaprenyl diphosphate + beta-D-GlcNAc-(1-&gt;4)-Mur2Ac(oyl-L-Ala-gamma-D-Glu-L-Lys-D-Ala-D-Ala)-di-trans,octa-cis-undecaprenyl diphosphate = [GlcNAc-(1-&gt;4)-Mur2Ac(oyl-L-Ala-gamma-D-Glu-L-Lys-D-Ala-D-Ala)](n+1)-di-trans,octa-cis-undecaprenyl diphosphate + di-trans,octa-cis-undecaprenyl diphosphate + H(+)</text>
        <dbReference type="Rhea" id="RHEA:23708"/>
        <dbReference type="Rhea" id="RHEA-COMP:9602"/>
        <dbReference type="Rhea" id="RHEA-COMP:9603"/>
        <dbReference type="ChEBI" id="CHEBI:15378"/>
        <dbReference type="ChEBI" id="CHEBI:58405"/>
        <dbReference type="ChEBI" id="CHEBI:60033"/>
        <dbReference type="ChEBI" id="CHEBI:78435"/>
        <dbReference type="EC" id="2.4.99.28"/>
    </reaction>
</comment>
<evidence type="ECO:0000256" key="14">
    <source>
        <dbReference type="ARBA" id="ARBA00032370"/>
    </source>
</evidence>
<keyword evidence="9" id="KW-0573">Peptidoglycan synthesis</keyword>
<keyword evidence="10 21" id="KW-1133">Transmembrane helix</keyword>
<dbReference type="AlphaFoldDB" id="D1AJY7"/>
<feature type="transmembrane region" description="Helical" evidence="21">
    <location>
        <begin position="304"/>
        <end position="328"/>
    </location>
</feature>
<dbReference type="Proteomes" id="UP000000845">
    <property type="component" value="Chromosome"/>
</dbReference>
<evidence type="ECO:0000256" key="18">
    <source>
        <dbReference type="ARBA" id="ARBA00041418"/>
    </source>
</evidence>
<feature type="transmembrane region" description="Helical" evidence="21">
    <location>
        <begin position="103"/>
        <end position="125"/>
    </location>
</feature>
<feature type="transmembrane region" description="Helical" evidence="21">
    <location>
        <begin position="7"/>
        <end position="29"/>
    </location>
</feature>
<evidence type="ECO:0000256" key="12">
    <source>
        <dbReference type="ARBA" id="ARBA00023306"/>
    </source>
</evidence>
<keyword evidence="13" id="KW-0961">Cell wall biogenesis/degradation</keyword>
<evidence type="ECO:0000256" key="19">
    <source>
        <dbReference type="ARBA" id="ARBA00044770"/>
    </source>
</evidence>
<dbReference type="GO" id="GO:0032153">
    <property type="term" value="C:cell division site"/>
    <property type="evidence" value="ECO:0007669"/>
    <property type="project" value="TreeGrafter"/>
</dbReference>
<evidence type="ECO:0000256" key="5">
    <source>
        <dbReference type="ARBA" id="ARBA00022676"/>
    </source>
</evidence>
<name>D1AJY7_SEBTE</name>
<evidence type="ECO:0000256" key="10">
    <source>
        <dbReference type="ARBA" id="ARBA00022989"/>
    </source>
</evidence>
<protein>
    <recommendedName>
        <fullName evidence="17">Probable peptidoglycan glycosyltransferase FtsW</fullName>
        <ecNumber evidence="19">2.4.99.28</ecNumber>
    </recommendedName>
    <alternativeName>
        <fullName evidence="18">Cell division protein FtsW</fullName>
    </alternativeName>
    <alternativeName>
        <fullName evidence="15">Cell wall polymerase</fullName>
    </alternativeName>
    <alternativeName>
        <fullName evidence="14">Peptidoglycan polymerase</fullName>
    </alternativeName>
</protein>
<dbReference type="PANTHER" id="PTHR30474">
    <property type="entry name" value="CELL CYCLE PROTEIN"/>
    <property type="match status" value="1"/>
</dbReference>
<dbReference type="PANTHER" id="PTHR30474:SF2">
    <property type="entry name" value="PEPTIDOGLYCAN GLYCOSYLTRANSFERASE FTSW-RELATED"/>
    <property type="match status" value="1"/>
</dbReference>
<evidence type="ECO:0000256" key="6">
    <source>
        <dbReference type="ARBA" id="ARBA00022679"/>
    </source>
</evidence>
<evidence type="ECO:0000313" key="22">
    <source>
        <dbReference type="EMBL" id="ACZ07044.1"/>
    </source>
</evidence>
<comment type="similarity">
    <text evidence="16">Belongs to the SEDS family. FtsW subfamily.</text>
</comment>
<evidence type="ECO:0000256" key="21">
    <source>
        <dbReference type="SAM" id="Phobius"/>
    </source>
</evidence>
<evidence type="ECO:0000313" key="23">
    <source>
        <dbReference type="Proteomes" id="UP000000845"/>
    </source>
</evidence>
<keyword evidence="11 21" id="KW-0472">Membrane</keyword>
<dbReference type="InterPro" id="IPR001182">
    <property type="entry name" value="FtsW/RodA"/>
</dbReference>
<dbReference type="STRING" id="526218.Sterm_0159"/>
<dbReference type="eggNOG" id="COG0772">
    <property type="taxonomic scope" value="Bacteria"/>
</dbReference>
<evidence type="ECO:0000256" key="15">
    <source>
        <dbReference type="ARBA" id="ARBA00033270"/>
    </source>
</evidence>
<dbReference type="GO" id="GO:0071555">
    <property type="term" value="P:cell wall organization"/>
    <property type="evidence" value="ECO:0007669"/>
    <property type="project" value="UniProtKB-KW"/>
</dbReference>
<dbReference type="GO" id="GO:0009252">
    <property type="term" value="P:peptidoglycan biosynthetic process"/>
    <property type="evidence" value="ECO:0007669"/>
    <property type="project" value="UniProtKB-KW"/>
</dbReference>
<feature type="transmembrane region" description="Helical" evidence="21">
    <location>
        <begin position="41"/>
        <end position="61"/>
    </location>
</feature>
<feature type="transmembrane region" description="Helical" evidence="21">
    <location>
        <begin position="73"/>
        <end position="91"/>
    </location>
</feature>
<evidence type="ECO:0000256" key="1">
    <source>
        <dbReference type="ARBA" id="ARBA00004651"/>
    </source>
</evidence>
<evidence type="ECO:0000256" key="16">
    <source>
        <dbReference type="ARBA" id="ARBA00038053"/>
    </source>
</evidence>
<evidence type="ECO:0000256" key="9">
    <source>
        <dbReference type="ARBA" id="ARBA00022984"/>
    </source>
</evidence>
<keyword evidence="8" id="KW-0133">Cell shape</keyword>
<evidence type="ECO:0000256" key="17">
    <source>
        <dbReference type="ARBA" id="ARBA00041185"/>
    </source>
</evidence>
<evidence type="ECO:0000256" key="7">
    <source>
        <dbReference type="ARBA" id="ARBA00022692"/>
    </source>
</evidence>
<keyword evidence="7 21" id="KW-0812">Transmembrane</keyword>
<dbReference type="GO" id="GO:0051301">
    <property type="term" value="P:cell division"/>
    <property type="evidence" value="ECO:0007669"/>
    <property type="project" value="UniProtKB-KW"/>
</dbReference>
<keyword evidence="23" id="KW-1185">Reference proteome</keyword>
<feature type="transmembrane region" description="Helical" evidence="21">
    <location>
        <begin position="137"/>
        <end position="155"/>
    </location>
</feature>
<organism evidence="22 23">
    <name type="scientific">Sebaldella termitidis (strain ATCC 33386 / NCTC 11300)</name>
    <dbReference type="NCBI Taxonomy" id="526218"/>
    <lineage>
        <taxon>Bacteria</taxon>
        <taxon>Fusobacteriati</taxon>
        <taxon>Fusobacteriota</taxon>
        <taxon>Fusobacteriia</taxon>
        <taxon>Fusobacteriales</taxon>
        <taxon>Leptotrichiaceae</taxon>
        <taxon>Sebaldella</taxon>
    </lineage>
</organism>
<dbReference type="GO" id="GO:0015648">
    <property type="term" value="F:lipid-linked peptidoglycan transporter activity"/>
    <property type="evidence" value="ECO:0007669"/>
    <property type="project" value="TreeGrafter"/>
</dbReference>
<evidence type="ECO:0000256" key="8">
    <source>
        <dbReference type="ARBA" id="ARBA00022960"/>
    </source>
</evidence>
<evidence type="ECO:0000256" key="3">
    <source>
        <dbReference type="ARBA" id="ARBA00022475"/>
    </source>
</evidence>
<dbReference type="Pfam" id="PF01098">
    <property type="entry name" value="FTSW_RODA_SPOVE"/>
    <property type="match status" value="1"/>
</dbReference>
<evidence type="ECO:0000256" key="11">
    <source>
        <dbReference type="ARBA" id="ARBA00023136"/>
    </source>
</evidence>